<dbReference type="RefSeq" id="WP_196957295.1">
    <property type="nucleotide sequence ID" value="NZ_JADWYK010000022.1"/>
</dbReference>
<dbReference type="EMBL" id="JADWYK010000022">
    <property type="protein sequence ID" value="MBG8556275.1"/>
    <property type="molecule type" value="Genomic_DNA"/>
</dbReference>
<feature type="active site" description="Nucleophile" evidence="7">
    <location>
        <position position="410"/>
    </location>
</feature>
<evidence type="ECO:0000256" key="8">
    <source>
        <dbReference type="SAM" id="SignalP"/>
    </source>
</evidence>
<keyword evidence="8" id="KW-0732">Signal</keyword>
<keyword evidence="4 7" id="KW-0133">Cell shape</keyword>
<comment type="pathway">
    <text evidence="1 7">Cell wall biogenesis; peptidoglycan biosynthesis.</text>
</comment>
<dbReference type="Gene3D" id="2.40.440.10">
    <property type="entry name" value="L,D-transpeptidase catalytic domain-like"/>
    <property type="match status" value="1"/>
</dbReference>
<dbReference type="CDD" id="cd16913">
    <property type="entry name" value="YkuD_like"/>
    <property type="match status" value="1"/>
</dbReference>
<comment type="similarity">
    <text evidence="2">Belongs to the YkuD family.</text>
</comment>
<evidence type="ECO:0000256" key="2">
    <source>
        <dbReference type="ARBA" id="ARBA00005992"/>
    </source>
</evidence>
<evidence type="ECO:0000256" key="6">
    <source>
        <dbReference type="ARBA" id="ARBA00023316"/>
    </source>
</evidence>
<dbReference type="PANTHER" id="PTHR41533:SF2">
    <property type="entry name" value="BLR7131 PROTEIN"/>
    <property type="match status" value="1"/>
</dbReference>
<feature type="active site" description="Proton donor/acceptor" evidence="7">
    <location>
        <position position="391"/>
    </location>
</feature>
<comment type="caution">
    <text evidence="10">The sequence shown here is derived from an EMBL/GenBank/DDBJ whole genome shotgun (WGS) entry which is preliminary data.</text>
</comment>
<sequence>MLAALRSLSCCLGIALAVQWCGATAERPGIASTTTLTPETSRQVESIAPLIRALLDTSAASTSRAASLRLLAGKEVRQLYAPDFAPVWTSTQEPLGASAAAAINVLARATEYGLRPNDYGVPRLQALWDSLASPGQLPQRAAQQAQLEVYLSDGVLRFMRDLRRGRLHPYTISPAEKAAGPAGQPVVMLRDGLRRSAVPAAMVAGQPQNREYRLLQQALARWLATPSAQDSLAKYPARYQQVAVNLERWRWEAFAPDSDYVLINVPAYELQVVAAGVVERRHRVIVGKPGTTTPTLTSSIRYFTLAPGWHVPHSIATQEMLPRIKQDAGYLERNNLAVYNDRGRQLDPARIDWTKVTAQHFPYTVRQSAGCDNALGNIVFRFTNPYSVYVHDTPLRQLFDRPTRALSHGCIRLEHPMQLAAYLLGREGNLARLPTEDECARSPVSRDIRLRRPMALFVRYATCTAENGRLRFLPDIYGRDEVLRRGLFGPKLPVRAGKALARDATSTLDTAEFVAK</sequence>
<dbReference type="SUPFAM" id="SSF141523">
    <property type="entry name" value="L,D-transpeptidase catalytic domain-like"/>
    <property type="match status" value="1"/>
</dbReference>
<keyword evidence="11" id="KW-1185">Reference proteome</keyword>
<keyword evidence="3" id="KW-0808">Transferase</keyword>
<reference evidence="10 11" key="1">
    <citation type="submission" date="2020-11" db="EMBL/GenBank/DDBJ databases">
        <title>Hymenobacter sp.</title>
        <authorList>
            <person name="Kim M.K."/>
        </authorList>
    </citation>
    <scope>NUCLEOTIDE SEQUENCE [LARGE SCALE GENOMIC DNA]</scope>
    <source>
        <strain evidence="10 11">BT594</strain>
    </source>
</reference>
<protein>
    <submittedName>
        <fullName evidence="10">L,D-transpeptidase family protein</fullName>
    </submittedName>
</protein>
<gene>
    <name evidence="10" type="ORF">I5L79_22205</name>
</gene>
<dbReference type="PROSITE" id="PS52029">
    <property type="entry name" value="LD_TPASE"/>
    <property type="match status" value="1"/>
</dbReference>
<organism evidence="10 11">
    <name type="scientific">Hymenobacter guriensis</name>
    <dbReference type="NCBI Taxonomy" id="2793065"/>
    <lineage>
        <taxon>Bacteria</taxon>
        <taxon>Pseudomonadati</taxon>
        <taxon>Bacteroidota</taxon>
        <taxon>Cytophagia</taxon>
        <taxon>Cytophagales</taxon>
        <taxon>Hymenobacteraceae</taxon>
        <taxon>Hymenobacter</taxon>
    </lineage>
</organism>
<proteinExistence type="inferred from homology"/>
<accession>A0ABS0L8M7</accession>
<feature type="signal peptide" evidence="8">
    <location>
        <begin position="1"/>
        <end position="25"/>
    </location>
</feature>
<dbReference type="InterPro" id="IPR005490">
    <property type="entry name" value="LD_TPept_cat_dom"/>
</dbReference>
<dbReference type="Pfam" id="PF03734">
    <property type="entry name" value="YkuD"/>
    <property type="match status" value="1"/>
</dbReference>
<name>A0ABS0L8M7_9BACT</name>
<evidence type="ECO:0000313" key="10">
    <source>
        <dbReference type="EMBL" id="MBG8556275.1"/>
    </source>
</evidence>
<feature type="chain" id="PRO_5047525224" evidence="8">
    <location>
        <begin position="26"/>
        <end position="516"/>
    </location>
</feature>
<dbReference type="InterPro" id="IPR045380">
    <property type="entry name" value="LD_TPept_scaffold_dom"/>
</dbReference>
<evidence type="ECO:0000256" key="3">
    <source>
        <dbReference type="ARBA" id="ARBA00022679"/>
    </source>
</evidence>
<evidence type="ECO:0000313" key="11">
    <source>
        <dbReference type="Proteomes" id="UP000601099"/>
    </source>
</evidence>
<keyword evidence="5 7" id="KW-0573">Peptidoglycan synthesis</keyword>
<dbReference type="InterPro" id="IPR038063">
    <property type="entry name" value="Transpep_catalytic_dom"/>
</dbReference>
<dbReference type="PANTHER" id="PTHR41533">
    <property type="entry name" value="L,D-TRANSPEPTIDASE HI_1667-RELATED"/>
    <property type="match status" value="1"/>
</dbReference>
<evidence type="ECO:0000259" key="9">
    <source>
        <dbReference type="PROSITE" id="PS52029"/>
    </source>
</evidence>
<evidence type="ECO:0000256" key="7">
    <source>
        <dbReference type="PROSITE-ProRule" id="PRU01373"/>
    </source>
</evidence>
<dbReference type="InterPro" id="IPR052905">
    <property type="entry name" value="LD-transpeptidase_YkuD-like"/>
</dbReference>
<dbReference type="Proteomes" id="UP000601099">
    <property type="component" value="Unassembled WGS sequence"/>
</dbReference>
<feature type="domain" description="L,D-TPase catalytic" evidence="9">
    <location>
        <begin position="259"/>
        <end position="434"/>
    </location>
</feature>
<evidence type="ECO:0000256" key="5">
    <source>
        <dbReference type="ARBA" id="ARBA00022984"/>
    </source>
</evidence>
<keyword evidence="6 7" id="KW-0961">Cell wall biogenesis/degradation</keyword>
<evidence type="ECO:0000256" key="4">
    <source>
        <dbReference type="ARBA" id="ARBA00022960"/>
    </source>
</evidence>
<dbReference type="Pfam" id="PF20142">
    <property type="entry name" value="Scaffold"/>
    <property type="match status" value="1"/>
</dbReference>
<evidence type="ECO:0000256" key="1">
    <source>
        <dbReference type="ARBA" id="ARBA00004752"/>
    </source>
</evidence>